<feature type="region of interest" description="Disordered" evidence="1">
    <location>
        <begin position="283"/>
        <end position="321"/>
    </location>
</feature>
<organism evidence="4 5">
    <name type="scientific">Blyttiomyces helicus</name>
    <dbReference type="NCBI Taxonomy" id="388810"/>
    <lineage>
        <taxon>Eukaryota</taxon>
        <taxon>Fungi</taxon>
        <taxon>Fungi incertae sedis</taxon>
        <taxon>Chytridiomycota</taxon>
        <taxon>Chytridiomycota incertae sedis</taxon>
        <taxon>Chytridiomycetes</taxon>
        <taxon>Chytridiomycetes incertae sedis</taxon>
        <taxon>Blyttiomyces</taxon>
    </lineage>
</organism>
<sequence length="407" mass="40678">MKVSSLLTAVAACVLLMGTAEVAAVPRMELERRQALTQGPAVAAAAATSAPASASSPPPPPATTVPPPTATTNPPPPTTTTTTSSTTTTTIPTTTTTVAPTTTTTSTTTTTVALTTTVPPPTTVSPTIALPTTIPPAVASASAAAAAAAAASASSAAAAAAASASLAAAATAKPTASLSMLTSTPAATATSSTSTSPSTSSLVDQHDSGGSSFPTGASVGIGVVAATLLVAGGAFWWIRRNRDSEASKDLVVDFNNPDSHGSLWRHGESPVGPAAPVTNIAQQGGRYAARSEPSSSVAGTTPRPPPNGWAQQQGSYDHSYPAAAPGTHQLFSFGAGAANAPAAPASAYGTTEAYYPTDEHIQHDQHVYTQEDYDAYYAHYYPEAENGQVLGEARSEGHNTFNSNGAY</sequence>
<feature type="transmembrane region" description="Helical" evidence="2">
    <location>
        <begin position="217"/>
        <end position="238"/>
    </location>
</feature>
<name>A0A4P9VYA5_9FUNG</name>
<dbReference type="Proteomes" id="UP000269721">
    <property type="component" value="Unassembled WGS sequence"/>
</dbReference>
<evidence type="ECO:0000313" key="5">
    <source>
        <dbReference type="Proteomes" id="UP000269721"/>
    </source>
</evidence>
<feature type="region of interest" description="Disordered" evidence="1">
    <location>
        <begin position="41"/>
        <end position="107"/>
    </location>
</feature>
<keyword evidence="2" id="KW-0812">Transmembrane</keyword>
<keyword evidence="5" id="KW-1185">Reference proteome</keyword>
<proteinExistence type="predicted"/>
<reference evidence="5" key="1">
    <citation type="journal article" date="2018" name="Nat. Microbiol.">
        <title>Leveraging single-cell genomics to expand the fungal tree of life.</title>
        <authorList>
            <person name="Ahrendt S.R."/>
            <person name="Quandt C.A."/>
            <person name="Ciobanu D."/>
            <person name="Clum A."/>
            <person name="Salamov A."/>
            <person name="Andreopoulos B."/>
            <person name="Cheng J.F."/>
            <person name="Woyke T."/>
            <person name="Pelin A."/>
            <person name="Henrissat B."/>
            <person name="Reynolds N.K."/>
            <person name="Benny G.L."/>
            <person name="Smith M.E."/>
            <person name="James T.Y."/>
            <person name="Grigoriev I.V."/>
        </authorList>
    </citation>
    <scope>NUCLEOTIDE SEQUENCE [LARGE SCALE GENOMIC DNA]</scope>
</reference>
<feature type="compositionally biased region" description="Low complexity" evidence="1">
    <location>
        <begin position="187"/>
        <end position="202"/>
    </location>
</feature>
<keyword evidence="2" id="KW-1133">Transmembrane helix</keyword>
<evidence type="ECO:0000256" key="2">
    <source>
        <dbReference type="SAM" id="Phobius"/>
    </source>
</evidence>
<keyword evidence="2" id="KW-0472">Membrane</keyword>
<dbReference type="EMBL" id="KZ999770">
    <property type="protein sequence ID" value="RKO84749.1"/>
    <property type="molecule type" value="Genomic_DNA"/>
</dbReference>
<evidence type="ECO:0000256" key="1">
    <source>
        <dbReference type="SAM" id="MobiDB-lite"/>
    </source>
</evidence>
<gene>
    <name evidence="4" type="ORF">BDK51DRAFT_37409</name>
</gene>
<feature type="region of interest" description="Disordered" evidence="1">
    <location>
        <begin position="187"/>
        <end position="210"/>
    </location>
</feature>
<evidence type="ECO:0000313" key="4">
    <source>
        <dbReference type="EMBL" id="RKO84749.1"/>
    </source>
</evidence>
<feature type="chain" id="PRO_5020316807" evidence="3">
    <location>
        <begin position="25"/>
        <end position="407"/>
    </location>
</feature>
<dbReference type="AlphaFoldDB" id="A0A4P9VYA5"/>
<feature type="compositionally biased region" description="Low complexity" evidence="1">
    <location>
        <begin position="41"/>
        <end position="55"/>
    </location>
</feature>
<feature type="compositionally biased region" description="Pro residues" evidence="1">
    <location>
        <begin position="56"/>
        <end position="78"/>
    </location>
</feature>
<feature type="signal peptide" evidence="3">
    <location>
        <begin position="1"/>
        <end position="24"/>
    </location>
</feature>
<accession>A0A4P9VYA5</accession>
<feature type="compositionally biased region" description="Low complexity" evidence="1">
    <location>
        <begin position="79"/>
        <end position="107"/>
    </location>
</feature>
<keyword evidence="3" id="KW-0732">Signal</keyword>
<protein>
    <submittedName>
        <fullName evidence="4">Uncharacterized protein</fullName>
    </submittedName>
</protein>
<evidence type="ECO:0000256" key="3">
    <source>
        <dbReference type="SAM" id="SignalP"/>
    </source>
</evidence>